<evidence type="ECO:0000313" key="2">
    <source>
        <dbReference type="Proteomes" id="UP000001194"/>
    </source>
</evidence>
<dbReference type="AlphaFoldDB" id="B0DY20"/>
<reference evidence="1 2" key="1">
    <citation type="journal article" date="2008" name="Nature">
        <title>The genome of Laccaria bicolor provides insights into mycorrhizal symbiosis.</title>
        <authorList>
            <person name="Martin F."/>
            <person name="Aerts A."/>
            <person name="Ahren D."/>
            <person name="Brun A."/>
            <person name="Danchin E.G.J."/>
            <person name="Duchaussoy F."/>
            <person name="Gibon J."/>
            <person name="Kohler A."/>
            <person name="Lindquist E."/>
            <person name="Pereda V."/>
            <person name="Salamov A."/>
            <person name="Shapiro H.J."/>
            <person name="Wuyts J."/>
            <person name="Blaudez D."/>
            <person name="Buee M."/>
            <person name="Brokstein P."/>
            <person name="Canbaeck B."/>
            <person name="Cohen D."/>
            <person name="Courty P.E."/>
            <person name="Coutinho P.M."/>
            <person name="Delaruelle C."/>
            <person name="Detter J.C."/>
            <person name="Deveau A."/>
            <person name="DiFazio S."/>
            <person name="Duplessis S."/>
            <person name="Fraissinet-Tachet L."/>
            <person name="Lucic E."/>
            <person name="Frey-Klett P."/>
            <person name="Fourrey C."/>
            <person name="Feussner I."/>
            <person name="Gay G."/>
            <person name="Grimwood J."/>
            <person name="Hoegger P.J."/>
            <person name="Jain P."/>
            <person name="Kilaru S."/>
            <person name="Labbe J."/>
            <person name="Lin Y.C."/>
            <person name="Legue V."/>
            <person name="Le Tacon F."/>
            <person name="Marmeisse R."/>
            <person name="Melayah D."/>
            <person name="Montanini B."/>
            <person name="Muratet M."/>
            <person name="Nehls U."/>
            <person name="Niculita-Hirzel H."/>
            <person name="Oudot-Le Secq M.P."/>
            <person name="Peter M."/>
            <person name="Quesneville H."/>
            <person name="Rajashekar B."/>
            <person name="Reich M."/>
            <person name="Rouhier N."/>
            <person name="Schmutz J."/>
            <person name="Yin T."/>
            <person name="Chalot M."/>
            <person name="Henrissat B."/>
            <person name="Kuees U."/>
            <person name="Lucas S."/>
            <person name="Van de Peer Y."/>
            <person name="Podila G.K."/>
            <person name="Polle A."/>
            <person name="Pukkila P.J."/>
            <person name="Richardson P.M."/>
            <person name="Rouze P."/>
            <person name="Sanders I.R."/>
            <person name="Stajich J.E."/>
            <person name="Tunlid A."/>
            <person name="Tuskan G."/>
            <person name="Grigoriev I.V."/>
        </authorList>
    </citation>
    <scope>NUCLEOTIDE SEQUENCE [LARGE SCALE GENOMIC DNA]</scope>
    <source>
        <strain evidence="2">S238N-H82 / ATCC MYA-4686</strain>
    </source>
</reference>
<dbReference type="GeneID" id="6084520"/>
<sequence>MSFWRGRLQSAFVPFAKRRQLGNVWIALPAPRIVQTAAGHPTAETHSTGLNDGPVTKVNGALNQPETWMLILTLKKTDGLILKTFLALRLIQSHQIGFTMVARPYLPFNSSMTTCWKISSAKPRPPTNYYSKLRRITNFAFPNSIPNWYHELIRVGRQYRNLTELATFGFGHKANKSQVGSLCKKWKQAKLRLSESFQALEELSALASMEQIQEWEQQIKLANLNWAKDLSTMDIYYVKVKEAKTEKGIQLKLMTKEQEDKVKPGLSGWVNSSIKIQEAQLKAVIQVLIRS</sequence>
<gene>
    <name evidence="1" type="ORF">LACBIDRAFT_334087</name>
</gene>
<dbReference type="EMBL" id="DS547149">
    <property type="protein sequence ID" value="EDR00485.1"/>
    <property type="molecule type" value="Genomic_DNA"/>
</dbReference>
<accession>B0DY20</accession>
<dbReference type="InParanoid" id="B0DY20"/>
<dbReference type="HOGENOM" id="CLU_956671_0_0_1"/>
<dbReference type="KEGG" id="lbc:LACBIDRAFT_334087"/>
<evidence type="ECO:0000313" key="1">
    <source>
        <dbReference type="EMBL" id="EDR00485.1"/>
    </source>
</evidence>
<keyword evidence="2" id="KW-1185">Reference proteome</keyword>
<dbReference type="Proteomes" id="UP000001194">
    <property type="component" value="Unassembled WGS sequence"/>
</dbReference>
<proteinExistence type="predicted"/>
<dbReference type="OrthoDB" id="3149508at2759"/>
<organism evidence="2">
    <name type="scientific">Laccaria bicolor (strain S238N-H82 / ATCC MYA-4686)</name>
    <name type="common">Bicoloured deceiver</name>
    <name type="synonym">Laccaria laccata var. bicolor</name>
    <dbReference type="NCBI Taxonomy" id="486041"/>
    <lineage>
        <taxon>Eukaryota</taxon>
        <taxon>Fungi</taxon>
        <taxon>Dikarya</taxon>
        <taxon>Basidiomycota</taxon>
        <taxon>Agaricomycotina</taxon>
        <taxon>Agaricomycetes</taxon>
        <taxon>Agaricomycetidae</taxon>
        <taxon>Agaricales</taxon>
        <taxon>Agaricineae</taxon>
        <taxon>Hydnangiaceae</taxon>
        <taxon>Laccaria</taxon>
    </lineage>
</organism>
<protein>
    <submittedName>
        <fullName evidence="1">Predicted protein</fullName>
    </submittedName>
</protein>
<name>B0DY20_LACBS</name>
<dbReference type="RefSeq" id="XP_001888877.1">
    <property type="nucleotide sequence ID" value="XM_001888842.1"/>
</dbReference>